<keyword evidence="2" id="KW-1185">Reference proteome</keyword>
<reference evidence="1" key="1">
    <citation type="journal article" date="2019" name="bioRxiv">
        <title>The Genome of the Zebra Mussel, Dreissena polymorpha: A Resource for Invasive Species Research.</title>
        <authorList>
            <person name="McCartney M.A."/>
            <person name="Auch B."/>
            <person name="Kono T."/>
            <person name="Mallez S."/>
            <person name="Zhang Y."/>
            <person name="Obille A."/>
            <person name="Becker A."/>
            <person name="Abrahante J.E."/>
            <person name="Garbe J."/>
            <person name="Badalamenti J.P."/>
            <person name="Herman A."/>
            <person name="Mangelson H."/>
            <person name="Liachko I."/>
            <person name="Sullivan S."/>
            <person name="Sone E.D."/>
            <person name="Koren S."/>
            <person name="Silverstein K.A.T."/>
            <person name="Beckman K.B."/>
            <person name="Gohl D.M."/>
        </authorList>
    </citation>
    <scope>NUCLEOTIDE SEQUENCE</scope>
    <source>
        <strain evidence="1">Duluth1</strain>
        <tissue evidence="1">Whole animal</tissue>
    </source>
</reference>
<dbReference type="Proteomes" id="UP000828390">
    <property type="component" value="Unassembled WGS sequence"/>
</dbReference>
<dbReference type="AlphaFoldDB" id="A0A9D4M8Z1"/>
<sequence>MSGSPSKLRLPSKLRCMESSLEDKIKLIKVSEMFPKPRDICGRKVDYREYRAKKVCVQVSLGKQLFI</sequence>
<evidence type="ECO:0000313" key="1">
    <source>
        <dbReference type="EMBL" id="KAH3871954.1"/>
    </source>
</evidence>
<protein>
    <submittedName>
        <fullName evidence="1">Uncharacterized protein</fullName>
    </submittedName>
</protein>
<comment type="caution">
    <text evidence="1">The sequence shown here is derived from an EMBL/GenBank/DDBJ whole genome shotgun (WGS) entry which is preliminary data.</text>
</comment>
<dbReference type="EMBL" id="JAIWYP010000002">
    <property type="protein sequence ID" value="KAH3871954.1"/>
    <property type="molecule type" value="Genomic_DNA"/>
</dbReference>
<organism evidence="1 2">
    <name type="scientific">Dreissena polymorpha</name>
    <name type="common">Zebra mussel</name>
    <name type="synonym">Mytilus polymorpha</name>
    <dbReference type="NCBI Taxonomy" id="45954"/>
    <lineage>
        <taxon>Eukaryota</taxon>
        <taxon>Metazoa</taxon>
        <taxon>Spiralia</taxon>
        <taxon>Lophotrochozoa</taxon>
        <taxon>Mollusca</taxon>
        <taxon>Bivalvia</taxon>
        <taxon>Autobranchia</taxon>
        <taxon>Heteroconchia</taxon>
        <taxon>Euheterodonta</taxon>
        <taxon>Imparidentia</taxon>
        <taxon>Neoheterodontei</taxon>
        <taxon>Myida</taxon>
        <taxon>Dreissenoidea</taxon>
        <taxon>Dreissenidae</taxon>
        <taxon>Dreissena</taxon>
    </lineage>
</organism>
<evidence type="ECO:0000313" key="2">
    <source>
        <dbReference type="Proteomes" id="UP000828390"/>
    </source>
</evidence>
<accession>A0A9D4M8Z1</accession>
<proteinExistence type="predicted"/>
<gene>
    <name evidence="1" type="ORF">DPMN_035169</name>
</gene>
<name>A0A9D4M8Z1_DREPO</name>
<reference evidence="1" key="2">
    <citation type="submission" date="2020-11" db="EMBL/GenBank/DDBJ databases">
        <authorList>
            <person name="McCartney M.A."/>
            <person name="Auch B."/>
            <person name="Kono T."/>
            <person name="Mallez S."/>
            <person name="Becker A."/>
            <person name="Gohl D.M."/>
            <person name="Silverstein K.A.T."/>
            <person name="Koren S."/>
            <person name="Bechman K.B."/>
            <person name="Herman A."/>
            <person name="Abrahante J.E."/>
            <person name="Garbe J."/>
        </authorList>
    </citation>
    <scope>NUCLEOTIDE SEQUENCE</scope>
    <source>
        <strain evidence="1">Duluth1</strain>
        <tissue evidence="1">Whole animal</tissue>
    </source>
</reference>